<organism evidence="1 2">
    <name type="scientific">Bonamia ostreae</name>
    <dbReference type="NCBI Taxonomy" id="126728"/>
    <lineage>
        <taxon>Eukaryota</taxon>
        <taxon>Sar</taxon>
        <taxon>Rhizaria</taxon>
        <taxon>Endomyxa</taxon>
        <taxon>Ascetosporea</taxon>
        <taxon>Haplosporida</taxon>
        <taxon>Bonamia</taxon>
    </lineage>
</organism>
<reference evidence="1 2" key="1">
    <citation type="journal article" date="2024" name="BMC Biol.">
        <title>Comparative genomics of Ascetosporea gives new insight into the evolutionary basis for animal parasitism in Rhizaria.</title>
        <authorList>
            <person name="Hiltunen Thoren M."/>
            <person name="Onut-Brannstrom I."/>
            <person name="Alfjorden A."/>
            <person name="Peckova H."/>
            <person name="Swords F."/>
            <person name="Hooper C."/>
            <person name="Holzer A.S."/>
            <person name="Bass D."/>
            <person name="Burki F."/>
        </authorList>
    </citation>
    <scope>NUCLEOTIDE SEQUENCE [LARGE SCALE GENOMIC DNA]</scope>
    <source>
        <strain evidence="1">20-A016</strain>
    </source>
</reference>
<keyword evidence="2" id="KW-1185">Reference proteome</keyword>
<accession>A0ABV2AFZ7</accession>
<name>A0ABV2AFZ7_9EUKA</name>
<sequence length="67" mass="7412">MSLFAPYRALGIVCNNVPISGENLGNDDFLTCAVGDTFHVYNVSIDNQRPKNSNWQILANPSLPKFN</sequence>
<protein>
    <submittedName>
        <fullName evidence="1">Uncharacterized protein</fullName>
    </submittedName>
</protein>
<proteinExistence type="predicted"/>
<dbReference type="InterPro" id="IPR015943">
    <property type="entry name" value="WD40/YVTN_repeat-like_dom_sf"/>
</dbReference>
<evidence type="ECO:0000313" key="1">
    <source>
        <dbReference type="EMBL" id="MES1918580.1"/>
    </source>
</evidence>
<gene>
    <name evidence="1" type="ORF">MHBO_000531</name>
</gene>
<evidence type="ECO:0000313" key="2">
    <source>
        <dbReference type="Proteomes" id="UP001439008"/>
    </source>
</evidence>
<comment type="caution">
    <text evidence="1">The sequence shown here is derived from an EMBL/GenBank/DDBJ whole genome shotgun (WGS) entry which is preliminary data.</text>
</comment>
<dbReference type="EMBL" id="JBDODL010000088">
    <property type="protein sequence ID" value="MES1918580.1"/>
    <property type="molecule type" value="Genomic_DNA"/>
</dbReference>
<dbReference type="Gene3D" id="2.130.10.10">
    <property type="entry name" value="YVTN repeat-like/Quinoprotein amine dehydrogenase"/>
    <property type="match status" value="2"/>
</dbReference>
<dbReference type="Proteomes" id="UP001439008">
    <property type="component" value="Unassembled WGS sequence"/>
</dbReference>